<protein>
    <submittedName>
        <fullName evidence="4">Nucleoside hydrolase</fullName>
    </submittedName>
</protein>
<evidence type="ECO:0000259" key="3">
    <source>
        <dbReference type="Pfam" id="PF01156"/>
    </source>
</evidence>
<keyword evidence="5" id="KW-1185">Reference proteome</keyword>
<proteinExistence type="predicted"/>
<keyword evidence="2" id="KW-0326">Glycosidase</keyword>
<feature type="domain" description="Inosine/uridine-preferring nucleoside hydrolase" evidence="3">
    <location>
        <begin position="17"/>
        <end position="400"/>
    </location>
</feature>
<evidence type="ECO:0000313" key="5">
    <source>
        <dbReference type="Proteomes" id="UP000619536"/>
    </source>
</evidence>
<dbReference type="AlphaFoldDB" id="A0A8J3AI23"/>
<dbReference type="PANTHER" id="PTHR12304">
    <property type="entry name" value="INOSINE-URIDINE PREFERRING NUCLEOSIDE HYDROLASE"/>
    <property type="match status" value="1"/>
</dbReference>
<dbReference type="GO" id="GO:0005829">
    <property type="term" value="C:cytosol"/>
    <property type="evidence" value="ECO:0007669"/>
    <property type="project" value="TreeGrafter"/>
</dbReference>
<dbReference type="Proteomes" id="UP000619536">
    <property type="component" value="Unassembled WGS sequence"/>
</dbReference>
<reference evidence="4" key="1">
    <citation type="journal article" date="2014" name="Int. J. Syst. Evol. Microbiol.">
        <title>Complete genome sequence of Corynebacterium casei LMG S-19264T (=DSM 44701T), isolated from a smear-ripened cheese.</title>
        <authorList>
            <consortium name="US DOE Joint Genome Institute (JGI-PGF)"/>
            <person name="Walter F."/>
            <person name="Albersmeier A."/>
            <person name="Kalinowski J."/>
            <person name="Ruckert C."/>
        </authorList>
    </citation>
    <scope>NUCLEOTIDE SEQUENCE</scope>
    <source>
        <strain evidence="4">CCM 8606</strain>
    </source>
</reference>
<gene>
    <name evidence="4" type="ORF">GCM10007377_09970</name>
</gene>
<reference evidence="4" key="2">
    <citation type="submission" date="2020-09" db="EMBL/GenBank/DDBJ databases">
        <authorList>
            <person name="Sun Q."/>
            <person name="Sedlacek I."/>
        </authorList>
    </citation>
    <scope>NUCLEOTIDE SEQUENCE</scope>
    <source>
        <strain evidence="4">CCM 8606</strain>
    </source>
</reference>
<dbReference type="InterPro" id="IPR023186">
    <property type="entry name" value="IUNH"/>
</dbReference>
<dbReference type="SUPFAM" id="SSF53590">
    <property type="entry name" value="Nucleoside hydrolase"/>
    <property type="match status" value="1"/>
</dbReference>
<dbReference type="EMBL" id="BMDH01000002">
    <property type="protein sequence ID" value="GGI14245.1"/>
    <property type="molecule type" value="Genomic_DNA"/>
</dbReference>
<dbReference type="GO" id="GO:0006152">
    <property type="term" value="P:purine nucleoside catabolic process"/>
    <property type="evidence" value="ECO:0007669"/>
    <property type="project" value="TreeGrafter"/>
</dbReference>
<dbReference type="PANTHER" id="PTHR12304:SF4">
    <property type="entry name" value="URIDINE NUCLEOSIDASE"/>
    <property type="match status" value="1"/>
</dbReference>
<dbReference type="InterPro" id="IPR036452">
    <property type="entry name" value="Ribo_hydro-like"/>
</dbReference>
<sequence length="417" mass="44027">MITNNAVDNSGTQPVCILADMDTGIDDTLALCLLMALQRAGRVQLLGCVGTYGNVLATDAMRNSRTVLDACGGTEIPVYAGLAAPRWAQGFAVDAGCARFHGANGLGNVCWESVRAQSAANSHSGADTSANSSANMYANTSATAPAVQAIESSQVGVLSLGGERVQPDDPRLAHRQIQYQTDMQSWTTYASKQCGFVLHDGVQAIIDTVRRYGDQVTILATGPLTDIAEALEQAPDIAQQMKLVLMGGSLTQEGNCYDLICETNIFQDPESADVVFHSGASVTMVGLDVTHQCLLTREHMRAFADAGSKLGKMLAQTLKFYIEANEASDPLFAQGSPLHDPLAALVAVEPGVVTCLPLGMKVETRTGVGAGFRGRTIGDPAQVRNAHPRTQVAVQVDAQHAVDEIIDAVLGLCRVVK</sequence>
<dbReference type="GO" id="GO:0008477">
    <property type="term" value="F:purine nucleosidase activity"/>
    <property type="evidence" value="ECO:0007669"/>
    <property type="project" value="TreeGrafter"/>
</dbReference>
<evidence type="ECO:0000313" key="4">
    <source>
        <dbReference type="EMBL" id="GGI14245.1"/>
    </source>
</evidence>
<dbReference type="InterPro" id="IPR001910">
    <property type="entry name" value="Inosine/uridine_hydrolase_dom"/>
</dbReference>
<dbReference type="Gene3D" id="3.90.245.10">
    <property type="entry name" value="Ribonucleoside hydrolase-like"/>
    <property type="match status" value="1"/>
</dbReference>
<dbReference type="Pfam" id="PF01156">
    <property type="entry name" value="IU_nuc_hydro"/>
    <property type="match status" value="1"/>
</dbReference>
<keyword evidence="1 4" id="KW-0378">Hydrolase</keyword>
<evidence type="ECO:0000256" key="2">
    <source>
        <dbReference type="ARBA" id="ARBA00023295"/>
    </source>
</evidence>
<accession>A0A8J3AI23</accession>
<organism evidence="4 5">
    <name type="scientific">Galliscardovia ingluviei</name>
    <dbReference type="NCBI Taxonomy" id="1769422"/>
    <lineage>
        <taxon>Bacteria</taxon>
        <taxon>Bacillati</taxon>
        <taxon>Actinomycetota</taxon>
        <taxon>Actinomycetes</taxon>
        <taxon>Bifidobacteriales</taxon>
        <taxon>Bifidobacteriaceae</taxon>
        <taxon>Galliscardovia</taxon>
    </lineage>
</organism>
<name>A0A8J3AI23_9BIFI</name>
<evidence type="ECO:0000256" key="1">
    <source>
        <dbReference type="ARBA" id="ARBA00022801"/>
    </source>
</evidence>
<comment type="caution">
    <text evidence="4">The sequence shown here is derived from an EMBL/GenBank/DDBJ whole genome shotgun (WGS) entry which is preliminary data.</text>
</comment>
<dbReference type="RefSeq" id="WP_188355160.1">
    <property type="nucleotide sequence ID" value="NZ_BMDH01000002.1"/>
</dbReference>